<feature type="signal peptide" evidence="2">
    <location>
        <begin position="1"/>
        <end position="26"/>
    </location>
</feature>
<name>A0ABQ2PPB7_9NEIS</name>
<accession>A0ABQ2PPB7</accession>
<keyword evidence="4" id="KW-1185">Reference proteome</keyword>
<protein>
    <recommendedName>
        <fullName evidence="5">Phosphate-selective porin O and P</fullName>
    </recommendedName>
</protein>
<evidence type="ECO:0000313" key="3">
    <source>
        <dbReference type="EMBL" id="GGP27166.1"/>
    </source>
</evidence>
<keyword evidence="2" id="KW-0732">Signal</keyword>
<gene>
    <name evidence="3" type="ORF">GCM10010971_29850</name>
</gene>
<feature type="coiled-coil region" evidence="1">
    <location>
        <begin position="31"/>
        <end position="58"/>
    </location>
</feature>
<dbReference type="RefSeq" id="WP_188695528.1">
    <property type="nucleotide sequence ID" value="NZ_BMLY01000005.1"/>
</dbReference>
<dbReference type="Proteomes" id="UP000621859">
    <property type="component" value="Unassembled WGS sequence"/>
</dbReference>
<comment type="caution">
    <text evidence="3">The sequence shown here is derived from an EMBL/GenBank/DDBJ whole genome shotgun (WGS) entry which is preliminary data.</text>
</comment>
<dbReference type="InterPro" id="IPR023614">
    <property type="entry name" value="Porin_dom_sf"/>
</dbReference>
<proteinExistence type="predicted"/>
<evidence type="ECO:0000313" key="4">
    <source>
        <dbReference type="Proteomes" id="UP000621859"/>
    </source>
</evidence>
<reference evidence="4" key="1">
    <citation type="journal article" date="2019" name="Int. J. Syst. Evol. Microbiol.">
        <title>The Global Catalogue of Microorganisms (GCM) 10K type strain sequencing project: providing services to taxonomists for standard genome sequencing and annotation.</title>
        <authorList>
            <consortium name="The Broad Institute Genomics Platform"/>
            <consortium name="The Broad Institute Genome Sequencing Center for Infectious Disease"/>
            <person name="Wu L."/>
            <person name="Ma J."/>
        </authorList>
    </citation>
    <scope>NUCLEOTIDE SEQUENCE [LARGE SCALE GENOMIC DNA]</scope>
    <source>
        <strain evidence="4">CGMCC 1.8860</strain>
    </source>
</reference>
<evidence type="ECO:0000256" key="2">
    <source>
        <dbReference type="SAM" id="SignalP"/>
    </source>
</evidence>
<keyword evidence="1" id="KW-0175">Coiled coil</keyword>
<evidence type="ECO:0000256" key="1">
    <source>
        <dbReference type="SAM" id="Coils"/>
    </source>
</evidence>
<dbReference type="Gene3D" id="2.40.160.10">
    <property type="entry name" value="Porin"/>
    <property type="match status" value="1"/>
</dbReference>
<sequence>MQFSKKHRKKLVVGASLLALAGTSHAAAPSTEELEKKIEALQAAVDSLKQQLQAQKTATATAPTPAPAAIVATDGVPAASADADPAGQVATRQDIDGLRADLENYKYQQQHDHDTAQALTLRNTNINGTIQTRYAVETPAVSGGAASPSSPRNSGFSIPLALVSFSGSLYKDYKEGRNLDYRLQLGYAQSSPPSANTYFNVQDAYLRYSPVPSGGDLENPIFNLTLGQQLLPFGLEIQTDESLRPVINNAQFLNGTGLGFRQIGLVARGDYSPNVDYSSNYRAPLFEYAIGVVNGSGPNVQDNNNNKGFVARATYTLPVDYTSWLRELKIGASYYQGGLSLVNGTTTVNPLGYDHFYGVDVYYNHFPFGATYEYVQARNKDAISGVGTTGVKGQSQTFTAFYTWGEQFLNSSKSQAKYDDYWPKSYQAFARWDQWNPNVDLSSAKSAKSTIATLGLNVFFAQTTKFQLNLNRYLYENAAVANPATKSDISELLAQFQFGF</sequence>
<dbReference type="SUPFAM" id="SSF56935">
    <property type="entry name" value="Porins"/>
    <property type="match status" value="1"/>
</dbReference>
<evidence type="ECO:0008006" key="5">
    <source>
        <dbReference type="Google" id="ProtNLM"/>
    </source>
</evidence>
<feature type="chain" id="PRO_5047203348" description="Phosphate-selective porin O and P" evidence="2">
    <location>
        <begin position="27"/>
        <end position="500"/>
    </location>
</feature>
<organism evidence="3 4">
    <name type="scientific">Silvimonas amylolytica</name>
    <dbReference type="NCBI Taxonomy" id="449663"/>
    <lineage>
        <taxon>Bacteria</taxon>
        <taxon>Pseudomonadati</taxon>
        <taxon>Pseudomonadota</taxon>
        <taxon>Betaproteobacteria</taxon>
        <taxon>Neisseriales</taxon>
        <taxon>Chitinibacteraceae</taxon>
        <taxon>Silvimonas</taxon>
    </lineage>
</organism>
<dbReference type="EMBL" id="BMLY01000005">
    <property type="protein sequence ID" value="GGP27166.1"/>
    <property type="molecule type" value="Genomic_DNA"/>
</dbReference>